<keyword evidence="2" id="KW-0812">Transmembrane</keyword>
<reference evidence="3 4" key="1">
    <citation type="journal article" date="2016" name="Nat. Commun.">
        <title>Thousands of microbial genomes shed light on interconnected biogeochemical processes in an aquifer system.</title>
        <authorList>
            <person name="Anantharaman K."/>
            <person name="Brown C.T."/>
            <person name="Hug L.A."/>
            <person name="Sharon I."/>
            <person name="Castelle C.J."/>
            <person name="Probst A.J."/>
            <person name="Thomas B.C."/>
            <person name="Singh A."/>
            <person name="Wilkins M.J."/>
            <person name="Karaoz U."/>
            <person name="Brodie E.L."/>
            <person name="Williams K.H."/>
            <person name="Hubbard S.S."/>
            <person name="Banfield J.F."/>
        </authorList>
    </citation>
    <scope>NUCLEOTIDE SEQUENCE [LARGE SCALE GENOMIC DNA]</scope>
</reference>
<protein>
    <recommendedName>
        <fullName evidence="5">Fimbrial assembly family protein</fullName>
    </recommendedName>
</protein>
<sequence>MVEINLLPQGLAARPSVVKTSGVVKQVLTVGFIIFILAAVVISAFFIFYSRELKTSREKITELEGNIKALEVTEQRLLLVKERLEKAKQVLGADSSIDEVEAFSSLLASLPEGVSISEVRILKEETRMTFGAPSTPVLASVIKLMRESSLYKNIDMIAFSFSPETGFNVGLKLLK</sequence>
<accession>A0A1F7WNR2</accession>
<gene>
    <name evidence="3" type="ORF">A2112_02315</name>
</gene>
<organism evidence="3 4">
    <name type="scientific">Candidatus Woesebacteria bacterium GWA1_42_12</name>
    <dbReference type="NCBI Taxonomy" id="1802472"/>
    <lineage>
        <taxon>Bacteria</taxon>
        <taxon>Candidatus Woeseibacteriota</taxon>
    </lineage>
</organism>
<feature type="coiled-coil region" evidence="1">
    <location>
        <begin position="53"/>
        <end position="90"/>
    </location>
</feature>
<dbReference type="Proteomes" id="UP000177091">
    <property type="component" value="Unassembled WGS sequence"/>
</dbReference>
<evidence type="ECO:0008006" key="5">
    <source>
        <dbReference type="Google" id="ProtNLM"/>
    </source>
</evidence>
<evidence type="ECO:0000256" key="1">
    <source>
        <dbReference type="SAM" id="Coils"/>
    </source>
</evidence>
<comment type="caution">
    <text evidence="3">The sequence shown here is derived from an EMBL/GenBank/DDBJ whole genome shotgun (WGS) entry which is preliminary data.</text>
</comment>
<feature type="transmembrane region" description="Helical" evidence="2">
    <location>
        <begin position="27"/>
        <end position="49"/>
    </location>
</feature>
<evidence type="ECO:0000256" key="2">
    <source>
        <dbReference type="SAM" id="Phobius"/>
    </source>
</evidence>
<dbReference type="AlphaFoldDB" id="A0A1F7WNR2"/>
<evidence type="ECO:0000313" key="4">
    <source>
        <dbReference type="Proteomes" id="UP000177091"/>
    </source>
</evidence>
<dbReference type="EMBL" id="MGFK01000012">
    <property type="protein sequence ID" value="OGM04476.1"/>
    <property type="molecule type" value="Genomic_DNA"/>
</dbReference>
<evidence type="ECO:0000313" key="3">
    <source>
        <dbReference type="EMBL" id="OGM04476.1"/>
    </source>
</evidence>
<keyword evidence="2" id="KW-1133">Transmembrane helix</keyword>
<keyword evidence="1" id="KW-0175">Coiled coil</keyword>
<keyword evidence="2" id="KW-0472">Membrane</keyword>
<proteinExistence type="predicted"/>
<name>A0A1F7WNR2_9BACT</name>